<reference evidence="8 9" key="1">
    <citation type="submission" date="2018-02" db="EMBL/GenBank/DDBJ databases">
        <title>novel marine gammaproteobacteria from coastal saline agro ecosystem.</title>
        <authorList>
            <person name="Krishnan R."/>
            <person name="Ramesh Kumar N."/>
        </authorList>
    </citation>
    <scope>NUCLEOTIDE SEQUENCE [LARGE SCALE GENOMIC DNA]</scope>
    <source>
        <strain evidence="8 9">228</strain>
    </source>
</reference>
<evidence type="ECO:0000256" key="5">
    <source>
        <dbReference type="HAMAP-Rule" id="MF_00014"/>
    </source>
</evidence>
<comment type="function">
    <text evidence="5">An accessory protein needed during the final step in the assembly of 30S ribosomal subunit, possibly for assembly of the head region. Essential for efficient processing of 16S rRNA. May be needed both before and after RbfA during the maturation of 16S rRNA. It has affinity for free ribosomal 30S subunits but not for 70S ribosomes.</text>
</comment>
<proteinExistence type="inferred from homology"/>
<dbReference type="GO" id="GO:0042274">
    <property type="term" value="P:ribosomal small subunit biogenesis"/>
    <property type="evidence" value="ECO:0007669"/>
    <property type="project" value="UniProtKB-UniRule"/>
</dbReference>
<dbReference type="SUPFAM" id="SSF50447">
    <property type="entry name" value="Translation proteins"/>
    <property type="match status" value="1"/>
</dbReference>
<dbReference type="InterPro" id="IPR009000">
    <property type="entry name" value="Transl_B-barrel_sf"/>
</dbReference>
<accession>A0A2S5KM17</accession>
<dbReference type="AlphaFoldDB" id="A0A2S5KM17"/>
<comment type="similarity">
    <text evidence="5">Belongs to the RimM family.</text>
</comment>
<dbReference type="InterPro" id="IPR056792">
    <property type="entry name" value="PRC_RimM"/>
</dbReference>
<evidence type="ECO:0000256" key="1">
    <source>
        <dbReference type="ARBA" id="ARBA00022490"/>
    </source>
</evidence>
<dbReference type="PANTHER" id="PTHR33692">
    <property type="entry name" value="RIBOSOME MATURATION FACTOR RIMM"/>
    <property type="match status" value="1"/>
</dbReference>
<dbReference type="Pfam" id="PF24986">
    <property type="entry name" value="PRC_RimM"/>
    <property type="match status" value="1"/>
</dbReference>
<keyword evidence="3 5" id="KW-0698">rRNA processing</keyword>
<evidence type="ECO:0000256" key="3">
    <source>
        <dbReference type="ARBA" id="ARBA00022552"/>
    </source>
</evidence>
<dbReference type="HAMAP" id="MF_00014">
    <property type="entry name" value="Ribosome_mat_RimM"/>
    <property type="match status" value="1"/>
</dbReference>
<dbReference type="Pfam" id="PF01782">
    <property type="entry name" value="RimM"/>
    <property type="match status" value="1"/>
</dbReference>
<organism evidence="8 9">
    <name type="scientific">Proteobacteria bacterium 228</name>
    <dbReference type="NCBI Taxonomy" id="2083153"/>
    <lineage>
        <taxon>Bacteria</taxon>
        <taxon>Pseudomonadati</taxon>
        <taxon>Pseudomonadota</taxon>
    </lineage>
</organism>
<evidence type="ECO:0000256" key="2">
    <source>
        <dbReference type="ARBA" id="ARBA00022517"/>
    </source>
</evidence>
<dbReference type="SUPFAM" id="SSF50346">
    <property type="entry name" value="PRC-barrel domain"/>
    <property type="match status" value="1"/>
</dbReference>
<gene>
    <name evidence="5" type="primary">rimM</name>
    <name evidence="8" type="ORF">C4K68_18390</name>
</gene>
<comment type="subcellular location">
    <subcellularLocation>
        <location evidence="5">Cytoplasm</location>
    </subcellularLocation>
</comment>
<dbReference type="Gene3D" id="2.40.30.60">
    <property type="entry name" value="RimM"/>
    <property type="match status" value="1"/>
</dbReference>
<dbReference type="InterPro" id="IPR011961">
    <property type="entry name" value="RimM"/>
</dbReference>
<dbReference type="EMBL" id="PRLP01000065">
    <property type="protein sequence ID" value="PPC75861.1"/>
    <property type="molecule type" value="Genomic_DNA"/>
</dbReference>
<sequence length="175" mass="20040">MQSKENLLVMGRITSVYGIKGWVKVYSFTDPMENIFAYTPWKLQLNGQWREIVIDQWRIHGQGLVAHIKGCDDRELARQYCEADINIDQGQLPSLEEGEYYWHQLEGLQVTTTEGVLLGEVDHLMATGANDVLVVRPCAGSVDDQERLIPYLLGHHVKEVSLEQQRLVVDWDPSF</sequence>
<evidence type="ECO:0000256" key="4">
    <source>
        <dbReference type="ARBA" id="ARBA00023186"/>
    </source>
</evidence>
<comment type="caution">
    <text evidence="8">The sequence shown here is derived from an EMBL/GenBank/DDBJ whole genome shotgun (WGS) entry which is preliminary data.</text>
</comment>
<dbReference type="PANTHER" id="PTHR33692:SF1">
    <property type="entry name" value="RIBOSOME MATURATION FACTOR RIMM"/>
    <property type="match status" value="1"/>
</dbReference>
<dbReference type="Proteomes" id="UP000238196">
    <property type="component" value="Unassembled WGS sequence"/>
</dbReference>
<dbReference type="OrthoDB" id="9783509at2"/>
<protein>
    <recommendedName>
        <fullName evidence="5">Ribosome maturation factor RimM</fullName>
    </recommendedName>
</protein>
<evidence type="ECO:0000313" key="9">
    <source>
        <dbReference type="Proteomes" id="UP000238196"/>
    </source>
</evidence>
<dbReference type="GO" id="GO:0005840">
    <property type="term" value="C:ribosome"/>
    <property type="evidence" value="ECO:0007669"/>
    <property type="project" value="InterPro"/>
</dbReference>
<dbReference type="InterPro" id="IPR011033">
    <property type="entry name" value="PRC_barrel-like_sf"/>
</dbReference>
<dbReference type="GO" id="GO:0006364">
    <property type="term" value="P:rRNA processing"/>
    <property type="evidence" value="ECO:0007669"/>
    <property type="project" value="UniProtKB-UniRule"/>
</dbReference>
<dbReference type="InterPro" id="IPR036976">
    <property type="entry name" value="RimM_N_sf"/>
</dbReference>
<dbReference type="GO" id="GO:0043022">
    <property type="term" value="F:ribosome binding"/>
    <property type="evidence" value="ECO:0007669"/>
    <property type="project" value="InterPro"/>
</dbReference>
<name>A0A2S5KM17_9PROT</name>
<dbReference type="InterPro" id="IPR002676">
    <property type="entry name" value="RimM_N"/>
</dbReference>
<keyword evidence="1 5" id="KW-0963">Cytoplasm</keyword>
<evidence type="ECO:0000259" key="7">
    <source>
        <dbReference type="Pfam" id="PF24986"/>
    </source>
</evidence>
<dbReference type="NCBIfam" id="TIGR02273">
    <property type="entry name" value="16S_RimM"/>
    <property type="match status" value="1"/>
</dbReference>
<keyword evidence="4 5" id="KW-0143">Chaperone</keyword>
<comment type="subunit">
    <text evidence="5">Binds ribosomal protein uS19.</text>
</comment>
<dbReference type="Gene3D" id="2.30.30.240">
    <property type="entry name" value="PRC-barrel domain"/>
    <property type="match status" value="1"/>
</dbReference>
<evidence type="ECO:0000259" key="6">
    <source>
        <dbReference type="Pfam" id="PF01782"/>
    </source>
</evidence>
<dbReference type="GO" id="GO:0005737">
    <property type="term" value="C:cytoplasm"/>
    <property type="evidence" value="ECO:0007669"/>
    <property type="project" value="UniProtKB-SubCell"/>
</dbReference>
<feature type="domain" description="RimM N-terminal" evidence="6">
    <location>
        <begin position="9"/>
        <end position="89"/>
    </location>
</feature>
<comment type="domain">
    <text evidence="5">The PRC barrel domain binds ribosomal protein uS19.</text>
</comment>
<keyword evidence="2 5" id="KW-0690">Ribosome biogenesis</keyword>
<evidence type="ECO:0000313" key="8">
    <source>
        <dbReference type="EMBL" id="PPC75861.1"/>
    </source>
</evidence>
<feature type="domain" description="Ribosome maturation factor RimM PRC barrel" evidence="7">
    <location>
        <begin position="102"/>
        <end position="171"/>
    </location>
</feature>